<evidence type="ECO:0000256" key="8">
    <source>
        <dbReference type="ARBA" id="ARBA00023186"/>
    </source>
</evidence>
<comment type="subcellular location">
    <subcellularLocation>
        <location evidence="9">Cytoplasm</location>
    </subcellularLocation>
</comment>
<dbReference type="SUPFAM" id="SSF102114">
    <property type="entry name" value="Radical SAM enzymes"/>
    <property type="match status" value="1"/>
</dbReference>
<dbReference type="GO" id="GO:0004109">
    <property type="term" value="F:coproporphyrinogen oxidase activity"/>
    <property type="evidence" value="ECO:0007669"/>
    <property type="project" value="InterPro"/>
</dbReference>
<dbReference type="CDD" id="cd01335">
    <property type="entry name" value="Radical_SAM"/>
    <property type="match status" value="1"/>
</dbReference>
<comment type="caution">
    <text evidence="11">The sequence shown here is derived from an EMBL/GenBank/DDBJ whole genome shotgun (WGS) entry which is preliminary data.</text>
</comment>
<dbReference type="InterPro" id="IPR004559">
    <property type="entry name" value="HemW-like"/>
</dbReference>
<keyword evidence="3 9" id="KW-0349">Heme</keyword>
<dbReference type="PROSITE" id="PS51918">
    <property type="entry name" value="RADICAL_SAM"/>
    <property type="match status" value="1"/>
</dbReference>
<evidence type="ECO:0000313" key="12">
    <source>
        <dbReference type="Proteomes" id="UP000886721"/>
    </source>
</evidence>
<evidence type="ECO:0000313" key="11">
    <source>
        <dbReference type="EMBL" id="HIX67205.1"/>
    </source>
</evidence>
<dbReference type="Pfam" id="PF04055">
    <property type="entry name" value="Radical_SAM"/>
    <property type="match status" value="1"/>
</dbReference>
<dbReference type="InterPro" id="IPR007197">
    <property type="entry name" value="rSAM"/>
</dbReference>
<dbReference type="SFLD" id="SFLDG01065">
    <property type="entry name" value="anaerobic_coproporphyrinogen-I"/>
    <property type="match status" value="1"/>
</dbReference>
<organism evidence="11 12">
    <name type="scientific">Candidatus Anaerostipes excrementavium</name>
    <dbReference type="NCBI Taxonomy" id="2838463"/>
    <lineage>
        <taxon>Bacteria</taxon>
        <taxon>Bacillati</taxon>
        <taxon>Bacillota</taxon>
        <taxon>Clostridia</taxon>
        <taxon>Lachnospirales</taxon>
        <taxon>Lachnospiraceae</taxon>
        <taxon>Anaerostipes</taxon>
    </lineage>
</organism>
<dbReference type="InterPro" id="IPR010723">
    <property type="entry name" value="HemN_C"/>
</dbReference>
<dbReference type="SFLD" id="SFLDS00029">
    <property type="entry name" value="Radical_SAM"/>
    <property type="match status" value="1"/>
</dbReference>
<dbReference type="InterPro" id="IPR013785">
    <property type="entry name" value="Aldolase_TIM"/>
</dbReference>
<dbReference type="GO" id="GO:0006779">
    <property type="term" value="P:porphyrin-containing compound biosynthetic process"/>
    <property type="evidence" value="ECO:0007669"/>
    <property type="project" value="InterPro"/>
</dbReference>
<dbReference type="InterPro" id="IPR058240">
    <property type="entry name" value="rSAM_sf"/>
</dbReference>
<dbReference type="SFLD" id="SFLDF00288">
    <property type="entry name" value="HemN-like__clustered_with_nucl"/>
    <property type="match status" value="1"/>
</dbReference>
<dbReference type="InterPro" id="IPR006638">
    <property type="entry name" value="Elp3/MiaA/NifB-like_rSAM"/>
</dbReference>
<reference evidence="11" key="1">
    <citation type="journal article" date="2021" name="PeerJ">
        <title>Extensive microbial diversity within the chicken gut microbiome revealed by metagenomics and culture.</title>
        <authorList>
            <person name="Gilroy R."/>
            <person name="Ravi A."/>
            <person name="Getino M."/>
            <person name="Pursley I."/>
            <person name="Horton D.L."/>
            <person name="Alikhan N.F."/>
            <person name="Baker D."/>
            <person name="Gharbi K."/>
            <person name="Hall N."/>
            <person name="Watson M."/>
            <person name="Adriaenssens E.M."/>
            <person name="Foster-Nyarko E."/>
            <person name="Jarju S."/>
            <person name="Secka A."/>
            <person name="Antonio M."/>
            <person name="Oren A."/>
            <person name="Chaudhuri R.R."/>
            <person name="La Ragione R."/>
            <person name="Hildebrand F."/>
            <person name="Pallen M.J."/>
        </authorList>
    </citation>
    <scope>NUCLEOTIDE SEQUENCE</scope>
    <source>
        <strain evidence="11">CHK191-13928</strain>
    </source>
</reference>
<evidence type="ECO:0000256" key="9">
    <source>
        <dbReference type="RuleBase" id="RU364116"/>
    </source>
</evidence>
<dbReference type="AlphaFoldDB" id="A0A9D1WW92"/>
<dbReference type="SFLD" id="SFLDG01082">
    <property type="entry name" value="B12-binding_domain_containing"/>
    <property type="match status" value="1"/>
</dbReference>
<keyword evidence="6 9" id="KW-0408">Iron</keyword>
<evidence type="ECO:0000256" key="2">
    <source>
        <dbReference type="ARBA" id="ARBA00017228"/>
    </source>
</evidence>
<comment type="similarity">
    <text evidence="1">Belongs to the anaerobic coproporphyrinogen-III oxidase family. HemW subfamily.</text>
</comment>
<dbReference type="EMBL" id="DXEM01000010">
    <property type="protein sequence ID" value="HIX67205.1"/>
    <property type="molecule type" value="Genomic_DNA"/>
</dbReference>
<keyword evidence="5 9" id="KW-0479">Metal-binding</keyword>
<evidence type="ECO:0000256" key="3">
    <source>
        <dbReference type="ARBA" id="ARBA00022617"/>
    </source>
</evidence>
<keyword evidence="9" id="KW-0963">Cytoplasm</keyword>
<evidence type="ECO:0000259" key="10">
    <source>
        <dbReference type="PROSITE" id="PS51918"/>
    </source>
</evidence>
<dbReference type="GO" id="GO:0046872">
    <property type="term" value="F:metal ion binding"/>
    <property type="evidence" value="ECO:0007669"/>
    <property type="project" value="UniProtKB-UniRule"/>
</dbReference>
<reference evidence="11" key="2">
    <citation type="submission" date="2021-04" db="EMBL/GenBank/DDBJ databases">
        <authorList>
            <person name="Gilroy R."/>
        </authorList>
    </citation>
    <scope>NUCLEOTIDE SEQUENCE</scope>
    <source>
        <strain evidence="11">CHK191-13928</strain>
    </source>
</reference>
<dbReference type="GO" id="GO:0005737">
    <property type="term" value="C:cytoplasm"/>
    <property type="evidence" value="ECO:0007669"/>
    <property type="project" value="UniProtKB-SubCell"/>
</dbReference>
<dbReference type="SMART" id="SM00729">
    <property type="entry name" value="Elp3"/>
    <property type="match status" value="1"/>
</dbReference>
<dbReference type="GO" id="GO:0051539">
    <property type="term" value="F:4 iron, 4 sulfur cluster binding"/>
    <property type="evidence" value="ECO:0007669"/>
    <property type="project" value="UniProtKB-UniRule"/>
</dbReference>
<dbReference type="PANTHER" id="PTHR13932:SF5">
    <property type="entry name" value="RADICAL S-ADENOSYL METHIONINE DOMAIN-CONTAINING PROTEIN 1, MITOCHONDRIAL"/>
    <property type="match status" value="1"/>
</dbReference>
<proteinExistence type="inferred from homology"/>
<dbReference type="InterPro" id="IPR034505">
    <property type="entry name" value="Coproporphyrinogen-III_oxidase"/>
</dbReference>
<dbReference type="Pfam" id="PF06969">
    <property type="entry name" value="HemN_C"/>
    <property type="match status" value="1"/>
</dbReference>
<dbReference type="NCBIfam" id="TIGR00539">
    <property type="entry name" value="hemN_rel"/>
    <property type="match status" value="1"/>
</dbReference>
<protein>
    <recommendedName>
        <fullName evidence="2 9">Heme chaperone HemW</fullName>
    </recommendedName>
</protein>
<dbReference type="PANTHER" id="PTHR13932">
    <property type="entry name" value="COPROPORPHYRINIGEN III OXIDASE"/>
    <property type="match status" value="1"/>
</dbReference>
<name>A0A9D1WW92_9FIRM</name>
<evidence type="ECO:0000256" key="5">
    <source>
        <dbReference type="ARBA" id="ARBA00022723"/>
    </source>
</evidence>
<keyword evidence="8 9" id="KW-0143">Chaperone</keyword>
<evidence type="ECO:0000256" key="7">
    <source>
        <dbReference type="ARBA" id="ARBA00023014"/>
    </source>
</evidence>
<gene>
    <name evidence="11" type="primary">hemW</name>
    <name evidence="11" type="ORF">H9735_03645</name>
</gene>
<keyword evidence="9" id="KW-0004">4Fe-4S</keyword>
<sequence>MKTKEFELYIHIPFCVRKCNYCDFCSFPAGETKIESYMEQLCREIRSWKEKMKHQRLATVFIGGGTPSILQEAWILRMMEAVWDTFQQTEGIEVTIEANPGTVTRGKLHAYRQAGINRISFGLQSMQKKELEYLGRIHDRKDFLESFENARQEGFQNINVDLMSGIPLQTLSSYERTLRETAQLEPEHISAYSLIVEEGTAFARDPKLEQLLPSEGDDVKMYEMTGEILADYGYHKYEISNYAKDGMECRHNLGYWSQVPYLGVGLFASSYLDGKRFCQTRSMDEYLGQKDFQKEYHMTERQTEQEAMEEFMFLGLRKTKGVSEMDFQERFGNSLDSIYGNVIQEAVQNGFLKREKENIALTEQGILFSNQVLSDFLL</sequence>
<evidence type="ECO:0000256" key="1">
    <source>
        <dbReference type="ARBA" id="ARBA00006100"/>
    </source>
</evidence>
<dbReference type="SFLD" id="SFLDF00562">
    <property type="entry name" value="HemN-like__clustered_with_heat"/>
    <property type="match status" value="1"/>
</dbReference>
<feature type="domain" description="Radical SAM core" evidence="10">
    <location>
        <begin position="1"/>
        <end position="235"/>
    </location>
</feature>
<evidence type="ECO:0000256" key="6">
    <source>
        <dbReference type="ARBA" id="ARBA00023004"/>
    </source>
</evidence>
<keyword evidence="4 9" id="KW-0949">S-adenosyl-L-methionine</keyword>
<dbReference type="Gene3D" id="3.20.20.70">
    <property type="entry name" value="Aldolase class I"/>
    <property type="match status" value="1"/>
</dbReference>
<dbReference type="Proteomes" id="UP000886721">
    <property type="component" value="Unassembled WGS sequence"/>
</dbReference>
<comment type="function">
    <text evidence="9">Probably acts as a heme chaperone, transferring heme to an unknown acceptor. Binds one molecule of heme per monomer, possibly covalently. Binds 1 [4Fe-4S] cluster. The cluster is coordinated with 3 cysteines and an exchangeable S-adenosyl-L-methionine.</text>
</comment>
<evidence type="ECO:0000256" key="4">
    <source>
        <dbReference type="ARBA" id="ARBA00022691"/>
    </source>
</evidence>
<accession>A0A9D1WW92</accession>
<keyword evidence="7 9" id="KW-0411">Iron-sulfur</keyword>